<dbReference type="InterPro" id="IPR006342">
    <property type="entry name" value="FkbM_mtfrase"/>
</dbReference>
<dbReference type="Proteomes" id="UP000319342">
    <property type="component" value="Chromosome"/>
</dbReference>
<accession>A0A518D161</accession>
<evidence type="ECO:0000313" key="2">
    <source>
        <dbReference type="EMBL" id="QDU85200.1"/>
    </source>
</evidence>
<keyword evidence="3" id="KW-1185">Reference proteome</keyword>
<dbReference type="PANTHER" id="PTHR34203">
    <property type="entry name" value="METHYLTRANSFERASE, FKBM FAMILY PROTEIN"/>
    <property type="match status" value="1"/>
</dbReference>
<dbReference type="AlphaFoldDB" id="A0A518D161"/>
<reference evidence="2 3" key="1">
    <citation type="submission" date="2019-02" db="EMBL/GenBank/DDBJ databases">
        <title>Deep-cultivation of Planctomycetes and their phenomic and genomic characterization uncovers novel biology.</title>
        <authorList>
            <person name="Wiegand S."/>
            <person name="Jogler M."/>
            <person name="Boedeker C."/>
            <person name="Pinto D."/>
            <person name="Vollmers J."/>
            <person name="Rivas-Marin E."/>
            <person name="Kohn T."/>
            <person name="Peeters S.H."/>
            <person name="Heuer A."/>
            <person name="Rast P."/>
            <person name="Oberbeckmann S."/>
            <person name="Bunk B."/>
            <person name="Jeske O."/>
            <person name="Meyerdierks A."/>
            <person name="Storesund J.E."/>
            <person name="Kallscheuer N."/>
            <person name="Luecker S."/>
            <person name="Lage O.M."/>
            <person name="Pohl T."/>
            <person name="Merkel B.J."/>
            <person name="Hornburger P."/>
            <person name="Mueller R.-W."/>
            <person name="Bruemmer F."/>
            <person name="Labrenz M."/>
            <person name="Spormann A.M."/>
            <person name="Op den Camp H."/>
            <person name="Overmann J."/>
            <person name="Amann R."/>
            <person name="Jetten M.S.M."/>
            <person name="Mascher T."/>
            <person name="Medema M.H."/>
            <person name="Devos D.P."/>
            <person name="Kaster A.-K."/>
            <person name="Ovreas L."/>
            <person name="Rohde M."/>
            <person name="Galperin M.Y."/>
            <person name="Jogler C."/>
        </authorList>
    </citation>
    <scope>NUCLEOTIDE SEQUENCE [LARGE SCALE GENOMIC DNA]</scope>
    <source>
        <strain evidence="2 3">Pla163</strain>
    </source>
</reference>
<sequence length="277" mass="29662">MELRSRTVQVPGLDLQFEIVEGDTIIGPAIERGGWEEHESRLFLSHVTPGCQVVDLGANVGWFAVQAILAGAEVHAFEPVPAIAAIAHRNVERAMKKGPGKGVVHVAAAGAEPGTATIALAANNHGDNRVVDGSDAPSDMSDAETIEIAITRVDDHVKGPVRVLKIDTQGSEWLALQGARELLRTSPEMALLIEFWPYALRGCDPKDLLGLLESEGFTMGKATEAPYPMTPERILAQAMLRDPVKGGLDLYGTRGLPFHVGGAKARAKSLWRSVKEA</sequence>
<gene>
    <name evidence="2" type="ORF">Pla163_23280</name>
</gene>
<dbReference type="OrthoDB" id="276857at2"/>
<dbReference type="Gene3D" id="3.40.50.150">
    <property type="entry name" value="Vaccinia Virus protein VP39"/>
    <property type="match status" value="1"/>
</dbReference>
<evidence type="ECO:0000313" key="3">
    <source>
        <dbReference type="Proteomes" id="UP000319342"/>
    </source>
</evidence>
<organism evidence="2 3">
    <name type="scientific">Rohdeia mirabilis</name>
    <dbReference type="NCBI Taxonomy" id="2528008"/>
    <lineage>
        <taxon>Bacteria</taxon>
        <taxon>Pseudomonadati</taxon>
        <taxon>Planctomycetota</taxon>
        <taxon>Planctomycetia</taxon>
        <taxon>Planctomycetia incertae sedis</taxon>
        <taxon>Rohdeia</taxon>
    </lineage>
</organism>
<dbReference type="EMBL" id="CP036290">
    <property type="protein sequence ID" value="QDU85200.1"/>
    <property type="molecule type" value="Genomic_DNA"/>
</dbReference>
<dbReference type="NCBIfam" id="TIGR01444">
    <property type="entry name" value="fkbM_fam"/>
    <property type="match status" value="1"/>
</dbReference>
<dbReference type="SUPFAM" id="SSF53335">
    <property type="entry name" value="S-adenosyl-L-methionine-dependent methyltransferases"/>
    <property type="match status" value="1"/>
</dbReference>
<protein>
    <recommendedName>
        <fullName evidence="1">Methyltransferase FkbM domain-containing protein</fullName>
    </recommendedName>
</protein>
<evidence type="ECO:0000259" key="1">
    <source>
        <dbReference type="Pfam" id="PF05050"/>
    </source>
</evidence>
<dbReference type="RefSeq" id="WP_145188125.1">
    <property type="nucleotide sequence ID" value="NZ_CP036290.1"/>
</dbReference>
<dbReference type="InterPro" id="IPR052514">
    <property type="entry name" value="SAM-dependent_MTase"/>
</dbReference>
<dbReference type="Pfam" id="PF05050">
    <property type="entry name" value="Methyltransf_21"/>
    <property type="match status" value="1"/>
</dbReference>
<dbReference type="PANTHER" id="PTHR34203:SF13">
    <property type="entry name" value="EXPRESSED PROTEIN"/>
    <property type="match status" value="1"/>
</dbReference>
<name>A0A518D161_9BACT</name>
<dbReference type="InterPro" id="IPR029063">
    <property type="entry name" value="SAM-dependent_MTases_sf"/>
</dbReference>
<proteinExistence type="predicted"/>
<feature type="domain" description="Methyltransferase FkbM" evidence="1">
    <location>
        <begin position="55"/>
        <end position="217"/>
    </location>
</feature>